<organism evidence="1 2">
    <name type="scientific">Halteria grandinella</name>
    <dbReference type="NCBI Taxonomy" id="5974"/>
    <lineage>
        <taxon>Eukaryota</taxon>
        <taxon>Sar</taxon>
        <taxon>Alveolata</taxon>
        <taxon>Ciliophora</taxon>
        <taxon>Intramacronucleata</taxon>
        <taxon>Spirotrichea</taxon>
        <taxon>Stichotrichia</taxon>
        <taxon>Sporadotrichida</taxon>
        <taxon>Halteriidae</taxon>
        <taxon>Halteria</taxon>
    </lineage>
</organism>
<accession>A0A8J8NHI4</accession>
<evidence type="ECO:0000313" key="1">
    <source>
        <dbReference type="EMBL" id="TNV75286.1"/>
    </source>
</evidence>
<dbReference type="Proteomes" id="UP000785679">
    <property type="component" value="Unassembled WGS sequence"/>
</dbReference>
<protein>
    <submittedName>
        <fullName evidence="1">Uncharacterized protein</fullName>
    </submittedName>
</protein>
<evidence type="ECO:0000313" key="2">
    <source>
        <dbReference type="Proteomes" id="UP000785679"/>
    </source>
</evidence>
<reference evidence="1" key="1">
    <citation type="submission" date="2019-06" db="EMBL/GenBank/DDBJ databases">
        <authorList>
            <person name="Zheng W."/>
        </authorList>
    </citation>
    <scope>NUCLEOTIDE SEQUENCE</scope>
    <source>
        <strain evidence="1">QDHG01</strain>
    </source>
</reference>
<gene>
    <name evidence="1" type="ORF">FGO68_gene13328</name>
</gene>
<dbReference type="AlphaFoldDB" id="A0A8J8NHI4"/>
<comment type="caution">
    <text evidence="1">The sequence shown here is derived from an EMBL/GenBank/DDBJ whole genome shotgun (WGS) entry which is preliminary data.</text>
</comment>
<dbReference type="EMBL" id="RRYP01015923">
    <property type="protein sequence ID" value="TNV75286.1"/>
    <property type="molecule type" value="Genomic_DNA"/>
</dbReference>
<keyword evidence="2" id="KW-1185">Reference proteome</keyword>
<proteinExistence type="predicted"/>
<name>A0A8J8NHI4_HALGN</name>
<sequence>MQWTLQETGTLENLSLMQEMKARYFHLQLMLIYGSQPFQEYRHLSRACMHEKLVIFAIFRYNASQSR</sequence>